<gene>
    <name evidence="3" type="ORF">CTA1_13161</name>
</gene>
<evidence type="ECO:0000259" key="2">
    <source>
        <dbReference type="Pfam" id="PF13302"/>
    </source>
</evidence>
<dbReference type="Pfam" id="PF13302">
    <property type="entry name" value="Acetyltransf_3"/>
    <property type="match status" value="1"/>
</dbReference>
<proteinExistence type="predicted"/>
<feature type="region of interest" description="Disordered" evidence="1">
    <location>
        <begin position="231"/>
        <end position="254"/>
    </location>
</feature>
<dbReference type="Proteomes" id="UP000310108">
    <property type="component" value="Unassembled WGS sequence"/>
</dbReference>
<keyword evidence="4" id="KW-1185">Reference proteome</keyword>
<accession>A0A4U6X8R0</accession>
<dbReference type="SUPFAM" id="SSF55729">
    <property type="entry name" value="Acyl-CoA N-acyltransferases (Nat)"/>
    <property type="match status" value="1"/>
</dbReference>
<dbReference type="InterPro" id="IPR000182">
    <property type="entry name" value="GNAT_dom"/>
</dbReference>
<evidence type="ECO:0000256" key="1">
    <source>
        <dbReference type="SAM" id="MobiDB-lite"/>
    </source>
</evidence>
<dbReference type="InterPro" id="IPR051531">
    <property type="entry name" value="N-acetyltransferase"/>
</dbReference>
<name>A0A4U6X8R0_9PEZI</name>
<feature type="region of interest" description="Disordered" evidence="1">
    <location>
        <begin position="125"/>
        <end position="145"/>
    </location>
</feature>
<comment type="caution">
    <text evidence="3">The sequence shown here is derived from an EMBL/GenBank/DDBJ whole genome shotgun (WGS) entry which is preliminary data.</text>
</comment>
<dbReference type="EMBL" id="PJEX01000303">
    <property type="protein sequence ID" value="TKW51463.1"/>
    <property type="molecule type" value="Genomic_DNA"/>
</dbReference>
<feature type="compositionally biased region" description="Acidic residues" evidence="1">
    <location>
        <begin position="125"/>
        <end position="139"/>
    </location>
</feature>
<feature type="domain" description="N-acetyltransferase" evidence="2">
    <location>
        <begin position="21"/>
        <end position="218"/>
    </location>
</feature>
<sequence>MAPTKHASHLPTLLRSPTHPILLRTLEPRDAAALSAVLSDPENTKYDPYASAISPEAARAAIDRMRESAAVPTLLDDATGRVASGPGRVNLVIVYVDGVENTLGVEGGEGVVVGLGGFGGINEHEEEAEAEEEKDEEGEGEGKGKGKRVKVKVRVRVRAGDVGAMLNPGFRGRGFATEAIRLAVDWAFTRVEDGGPQFDRVTATMVEANKAMVGLVEKKFGWKRVARAGGEEEAEEEGGGEVFFEVGPGDWKKR</sequence>
<reference evidence="3 4" key="1">
    <citation type="journal article" date="2019" name="PLoS ONE">
        <title>Comparative genome analysis indicates high evolutionary potential of pathogenicity genes in Colletotrichum tanaceti.</title>
        <authorList>
            <person name="Lelwala R.V."/>
            <person name="Korhonen P.K."/>
            <person name="Young N.D."/>
            <person name="Scott J.B."/>
            <person name="Ades P.A."/>
            <person name="Gasser R.B."/>
            <person name="Taylor P.W.J."/>
        </authorList>
    </citation>
    <scope>NUCLEOTIDE SEQUENCE [LARGE SCALE GENOMIC DNA]</scope>
    <source>
        <strain evidence="3">BRIP57314</strain>
    </source>
</reference>
<protein>
    <recommendedName>
        <fullName evidence="2">N-acetyltransferase domain-containing protein</fullName>
    </recommendedName>
</protein>
<evidence type="ECO:0000313" key="4">
    <source>
        <dbReference type="Proteomes" id="UP000310108"/>
    </source>
</evidence>
<dbReference type="Gene3D" id="3.40.630.30">
    <property type="match status" value="1"/>
</dbReference>
<dbReference type="InterPro" id="IPR016181">
    <property type="entry name" value="Acyl_CoA_acyltransferase"/>
</dbReference>
<dbReference type="AlphaFoldDB" id="A0A4U6X8R0"/>
<dbReference type="GO" id="GO:0016747">
    <property type="term" value="F:acyltransferase activity, transferring groups other than amino-acyl groups"/>
    <property type="evidence" value="ECO:0007669"/>
    <property type="project" value="InterPro"/>
</dbReference>
<organism evidence="3 4">
    <name type="scientific">Colletotrichum tanaceti</name>
    <dbReference type="NCBI Taxonomy" id="1306861"/>
    <lineage>
        <taxon>Eukaryota</taxon>
        <taxon>Fungi</taxon>
        <taxon>Dikarya</taxon>
        <taxon>Ascomycota</taxon>
        <taxon>Pezizomycotina</taxon>
        <taxon>Sordariomycetes</taxon>
        <taxon>Hypocreomycetidae</taxon>
        <taxon>Glomerellales</taxon>
        <taxon>Glomerellaceae</taxon>
        <taxon>Colletotrichum</taxon>
        <taxon>Colletotrichum destructivum species complex</taxon>
    </lineage>
</organism>
<dbReference type="PANTHER" id="PTHR43792">
    <property type="entry name" value="GNAT FAMILY, PUTATIVE (AFU_ORTHOLOGUE AFUA_3G00765)-RELATED-RELATED"/>
    <property type="match status" value="1"/>
</dbReference>
<evidence type="ECO:0000313" key="3">
    <source>
        <dbReference type="EMBL" id="TKW51463.1"/>
    </source>
</evidence>